<evidence type="ECO:0000259" key="3">
    <source>
        <dbReference type="Pfam" id="PF00881"/>
    </source>
</evidence>
<evidence type="ECO:0000256" key="2">
    <source>
        <dbReference type="ARBA" id="ARBA00023002"/>
    </source>
</evidence>
<dbReference type="Gene3D" id="3.40.109.10">
    <property type="entry name" value="NADH Oxidase"/>
    <property type="match status" value="1"/>
</dbReference>
<keyword evidence="5" id="KW-1185">Reference proteome</keyword>
<dbReference type="STRING" id="43775.SAMN04489760_10446"/>
<dbReference type="InterPro" id="IPR000415">
    <property type="entry name" value="Nitroreductase-like"/>
</dbReference>
<dbReference type="AlphaFoldDB" id="A0A1H7VM47"/>
<comment type="similarity">
    <text evidence="1">Belongs to the nitroreductase family.</text>
</comment>
<evidence type="ECO:0000256" key="1">
    <source>
        <dbReference type="ARBA" id="ARBA00007118"/>
    </source>
</evidence>
<dbReference type="OrthoDB" id="9798230at2"/>
<organism evidence="4 5">
    <name type="scientific">Syntrophus gentianae</name>
    <dbReference type="NCBI Taxonomy" id="43775"/>
    <lineage>
        <taxon>Bacteria</taxon>
        <taxon>Pseudomonadati</taxon>
        <taxon>Thermodesulfobacteriota</taxon>
        <taxon>Syntrophia</taxon>
        <taxon>Syntrophales</taxon>
        <taxon>Syntrophaceae</taxon>
        <taxon>Syntrophus</taxon>
    </lineage>
</organism>
<dbReference type="InterPro" id="IPR029479">
    <property type="entry name" value="Nitroreductase"/>
</dbReference>
<dbReference type="GO" id="GO:0016491">
    <property type="term" value="F:oxidoreductase activity"/>
    <property type="evidence" value="ECO:0007669"/>
    <property type="project" value="UniProtKB-KW"/>
</dbReference>
<protein>
    <submittedName>
        <fullName evidence="4">Nitroreductase</fullName>
    </submittedName>
</protein>
<dbReference type="Proteomes" id="UP000198744">
    <property type="component" value="Unassembled WGS sequence"/>
</dbReference>
<dbReference type="Pfam" id="PF00881">
    <property type="entry name" value="Nitroreductase"/>
    <property type="match status" value="1"/>
</dbReference>
<proteinExistence type="inferred from homology"/>
<evidence type="ECO:0000313" key="4">
    <source>
        <dbReference type="EMBL" id="SEM09877.1"/>
    </source>
</evidence>
<dbReference type="RefSeq" id="WP_093882404.1">
    <property type="nucleotide sequence ID" value="NZ_FOBS01000004.1"/>
</dbReference>
<accession>A0A1H7VM47</accession>
<dbReference type="EMBL" id="FOBS01000004">
    <property type="protein sequence ID" value="SEM09877.1"/>
    <property type="molecule type" value="Genomic_DNA"/>
</dbReference>
<dbReference type="PANTHER" id="PTHR43673:SF10">
    <property type="entry name" value="NADH DEHYDROGENASE_NAD(P)H NITROREDUCTASE XCC3605-RELATED"/>
    <property type="match status" value="1"/>
</dbReference>
<keyword evidence="2" id="KW-0560">Oxidoreductase</keyword>
<dbReference type="PANTHER" id="PTHR43673">
    <property type="entry name" value="NAD(P)H NITROREDUCTASE YDGI-RELATED"/>
    <property type="match status" value="1"/>
</dbReference>
<sequence length="192" mass="21351">MELQEAIFKRRSVRNFSPDDVTDDQLRQIFEAVRWSPSWANTQVWEFVVVRDKKLIQGVTATYFEKNPAKKCSLAASALIVICAKTGLSGCYGGKQATKHADWYMFDLGIATQTLCLKAYELGLGTVVVGLMDHDACKKLIGLPDDYEVAAVIPIGRSAVELKEGPPRKAVSEMVHLDMFGRKMFQVHPAKA</sequence>
<gene>
    <name evidence="4" type="ORF">SAMN04489760_10446</name>
</gene>
<reference evidence="4 5" key="1">
    <citation type="submission" date="2016-10" db="EMBL/GenBank/DDBJ databases">
        <authorList>
            <person name="de Groot N.N."/>
        </authorList>
    </citation>
    <scope>NUCLEOTIDE SEQUENCE [LARGE SCALE GENOMIC DNA]</scope>
    <source>
        <strain evidence="4 5">DSM 8423</strain>
    </source>
</reference>
<feature type="domain" description="Nitroreductase" evidence="3">
    <location>
        <begin position="7"/>
        <end position="157"/>
    </location>
</feature>
<evidence type="ECO:0000313" key="5">
    <source>
        <dbReference type="Proteomes" id="UP000198744"/>
    </source>
</evidence>
<dbReference type="SUPFAM" id="SSF55469">
    <property type="entry name" value="FMN-dependent nitroreductase-like"/>
    <property type="match status" value="1"/>
</dbReference>
<name>A0A1H7VM47_9BACT</name>